<feature type="compositionally biased region" description="Gly residues" evidence="1">
    <location>
        <begin position="12"/>
        <end position="22"/>
    </location>
</feature>
<evidence type="ECO:0000313" key="2">
    <source>
        <dbReference type="EMBL" id="KAK7493797.1"/>
    </source>
</evidence>
<keyword evidence="3" id="KW-1185">Reference proteome</keyword>
<dbReference type="EMBL" id="JACVVK020000089">
    <property type="protein sequence ID" value="KAK7493797.1"/>
    <property type="molecule type" value="Genomic_DNA"/>
</dbReference>
<dbReference type="Proteomes" id="UP001519460">
    <property type="component" value="Unassembled WGS sequence"/>
</dbReference>
<comment type="caution">
    <text evidence="2">The sequence shown here is derived from an EMBL/GenBank/DDBJ whole genome shotgun (WGS) entry which is preliminary data.</text>
</comment>
<evidence type="ECO:0000256" key="1">
    <source>
        <dbReference type="SAM" id="MobiDB-lite"/>
    </source>
</evidence>
<accession>A0ABD0L445</accession>
<feature type="region of interest" description="Disordered" evidence="1">
    <location>
        <begin position="1"/>
        <end position="37"/>
    </location>
</feature>
<name>A0ABD0L445_9CAEN</name>
<dbReference type="AlphaFoldDB" id="A0ABD0L445"/>
<reference evidence="2 3" key="1">
    <citation type="journal article" date="2023" name="Sci. Data">
        <title>Genome assembly of the Korean intertidal mud-creeper Batillaria attramentaria.</title>
        <authorList>
            <person name="Patra A.K."/>
            <person name="Ho P.T."/>
            <person name="Jun S."/>
            <person name="Lee S.J."/>
            <person name="Kim Y."/>
            <person name="Won Y.J."/>
        </authorList>
    </citation>
    <scope>NUCLEOTIDE SEQUENCE [LARGE SCALE GENOMIC DNA]</scope>
    <source>
        <strain evidence="2">Wonlab-2016</strain>
    </source>
</reference>
<feature type="non-terminal residue" evidence="2">
    <location>
        <position position="1"/>
    </location>
</feature>
<organism evidence="2 3">
    <name type="scientific">Batillaria attramentaria</name>
    <dbReference type="NCBI Taxonomy" id="370345"/>
    <lineage>
        <taxon>Eukaryota</taxon>
        <taxon>Metazoa</taxon>
        <taxon>Spiralia</taxon>
        <taxon>Lophotrochozoa</taxon>
        <taxon>Mollusca</taxon>
        <taxon>Gastropoda</taxon>
        <taxon>Caenogastropoda</taxon>
        <taxon>Sorbeoconcha</taxon>
        <taxon>Cerithioidea</taxon>
        <taxon>Batillariidae</taxon>
        <taxon>Batillaria</taxon>
    </lineage>
</organism>
<gene>
    <name evidence="2" type="ORF">BaRGS_00014938</name>
</gene>
<proteinExistence type="predicted"/>
<evidence type="ECO:0000313" key="3">
    <source>
        <dbReference type="Proteomes" id="UP001519460"/>
    </source>
</evidence>
<sequence length="118" mass="12911">PLEPPTATSEGRGLGSFQGVGKGHTSAFQRHVPPEEQVKQPCAFTEGPQITLTHFNPRNYPPLDCSKPATDWLSRSMLTDAYLIRCPLGLAARDACYKLHTNDVSRHQGHVSEKVVGC</sequence>
<protein>
    <submittedName>
        <fullName evidence="2">Uncharacterized protein</fullName>
    </submittedName>
</protein>